<sequence length="488" mass="55310">MAEYESGSPGNDKSSSPSTPSDEHKNSEMVHNQSSSSSLDNPDESPASSNTSPMSFPEHPKSPRLTISHLHNMRSSDYNDFVVYSDSDDIASQSSLDLQNDESKPGRNIRNQLKKLARSHSSDEDEEVDEDEINVLKAESQNERSTPRKDFNTGTDLKPLFVVDETPKSKRSSSSSRTSSPRRRSLSPNPDETPSKRASKSRGKIRRRSKEPSEKSHKSLEKSGTGYTSMPPSGKVFRNMLILEESLREQVIQQRAMRRKYLIFLAMLCSIIAGLAHHLFILDAAVSSTGTTRLILKFLLISTVITLLLYHLSGEYQKTIVLPRKFLSSTNKGLRQLNVRLVKIKTPLSDKVTDLIRELSLFVVNFALEVFHKLSPSSIQNKNSKIEVFLVTCQSQCQPRIGVTDVKLLLNARVFNVDIREGWEIYRSEFWINEGVRRRNNLLSFINGAKLEKKQQLKRRKRTMSTPQQMMPSKLSEENLHKLDSSMK</sequence>
<dbReference type="Pfam" id="PF03907">
    <property type="entry name" value="Spo7"/>
    <property type="match status" value="1"/>
</dbReference>
<dbReference type="GeneID" id="93653639"/>
<dbReference type="GO" id="GO:0019888">
    <property type="term" value="F:protein phosphatase regulator activity"/>
    <property type="evidence" value="ECO:0007669"/>
    <property type="project" value="InterPro"/>
</dbReference>
<feature type="region of interest" description="Disordered" evidence="1">
    <location>
        <begin position="456"/>
        <end position="488"/>
    </location>
</feature>
<evidence type="ECO:0000313" key="4">
    <source>
        <dbReference type="Proteomes" id="UP000669133"/>
    </source>
</evidence>
<feature type="compositionally biased region" description="Polar residues" evidence="1">
    <location>
        <begin position="8"/>
        <end position="20"/>
    </location>
</feature>
<dbReference type="GO" id="GO:0006998">
    <property type="term" value="P:nuclear envelope organization"/>
    <property type="evidence" value="ECO:0007669"/>
    <property type="project" value="TreeGrafter"/>
</dbReference>
<feature type="compositionally biased region" description="Basic and acidic residues" evidence="1">
    <location>
        <begin position="475"/>
        <end position="488"/>
    </location>
</feature>
<dbReference type="PANTHER" id="PTHR28249:SF1">
    <property type="entry name" value="SPORULATION-SPECIFIC PROTEIN SPO7"/>
    <property type="match status" value="1"/>
</dbReference>
<keyword evidence="2" id="KW-0812">Transmembrane</keyword>
<feature type="compositionally biased region" description="Basic residues" evidence="1">
    <location>
        <begin position="197"/>
        <end position="209"/>
    </location>
</feature>
<name>A0A8H7ZET6_9ASCO</name>
<reference evidence="3 4" key="1">
    <citation type="submission" date="2020-12" db="EMBL/GenBank/DDBJ databases">
        <title>Effect of drift, selection, and recombination on the evolution of hybrid genomes in Candida yeast pathogens.</title>
        <authorList>
            <person name="Mixao V."/>
            <person name="Ksiezopolska E."/>
            <person name="Saus E."/>
            <person name="Boekhout T."/>
            <person name="Gacser A."/>
            <person name="Gabaldon T."/>
        </authorList>
    </citation>
    <scope>NUCLEOTIDE SEQUENCE [LARGE SCALE GENOMIC DNA]</scope>
    <source>
        <strain evidence="3 4">BP57</strain>
    </source>
</reference>
<dbReference type="InterPro" id="IPR005605">
    <property type="entry name" value="Spo7"/>
</dbReference>
<dbReference type="GO" id="GO:0004721">
    <property type="term" value="F:phosphoprotein phosphatase activity"/>
    <property type="evidence" value="ECO:0007669"/>
    <property type="project" value="TreeGrafter"/>
</dbReference>
<keyword evidence="4" id="KW-1185">Reference proteome</keyword>
<gene>
    <name evidence="3" type="ORF">I9W82_005010</name>
</gene>
<organism evidence="3 4">
    <name type="scientific">Candida metapsilosis</name>
    <dbReference type="NCBI Taxonomy" id="273372"/>
    <lineage>
        <taxon>Eukaryota</taxon>
        <taxon>Fungi</taxon>
        <taxon>Dikarya</taxon>
        <taxon>Ascomycota</taxon>
        <taxon>Saccharomycotina</taxon>
        <taxon>Pichiomycetes</taxon>
        <taxon>Debaryomycetaceae</taxon>
        <taxon>Candida/Lodderomyces clade</taxon>
        <taxon>Candida</taxon>
    </lineage>
</organism>
<dbReference type="GO" id="GO:0071595">
    <property type="term" value="C:Nem1-Spo7 phosphatase complex"/>
    <property type="evidence" value="ECO:0007669"/>
    <property type="project" value="TreeGrafter"/>
</dbReference>
<evidence type="ECO:0000256" key="2">
    <source>
        <dbReference type="SAM" id="Phobius"/>
    </source>
</evidence>
<dbReference type="Proteomes" id="UP000669133">
    <property type="component" value="Unassembled WGS sequence"/>
</dbReference>
<feature type="region of interest" description="Disordered" evidence="1">
    <location>
        <begin position="1"/>
        <end position="66"/>
    </location>
</feature>
<accession>A0A8H7ZET6</accession>
<feature type="compositionally biased region" description="Basic and acidic residues" evidence="1">
    <location>
        <begin position="210"/>
        <end position="221"/>
    </location>
</feature>
<protein>
    <submittedName>
        <fullName evidence="3">SPO7</fullName>
    </submittedName>
</protein>
<comment type="caution">
    <text evidence="3">The sequence shown here is derived from an EMBL/GenBank/DDBJ whole genome shotgun (WGS) entry which is preliminary data.</text>
</comment>
<keyword evidence="2" id="KW-0472">Membrane</keyword>
<dbReference type="PANTHER" id="PTHR28249">
    <property type="entry name" value="SPORULATION-SPECIFIC PROTEIN SPO7"/>
    <property type="match status" value="1"/>
</dbReference>
<dbReference type="EMBL" id="JAEOAQ010000007">
    <property type="protein sequence ID" value="KAG5417377.1"/>
    <property type="molecule type" value="Genomic_DNA"/>
</dbReference>
<feature type="transmembrane region" description="Helical" evidence="2">
    <location>
        <begin position="261"/>
        <end position="282"/>
    </location>
</feature>
<evidence type="ECO:0000313" key="3">
    <source>
        <dbReference type="EMBL" id="KAG5417377.1"/>
    </source>
</evidence>
<keyword evidence="2" id="KW-1133">Transmembrane helix</keyword>
<dbReference type="AlphaFoldDB" id="A0A8H7ZET6"/>
<feature type="region of interest" description="Disordered" evidence="1">
    <location>
        <begin position="92"/>
        <end position="232"/>
    </location>
</feature>
<dbReference type="OrthoDB" id="5599171at2759"/>
<feature type="compositionally biased region" description="Acidic residues" evidence="1">
    <location>
        <begin position="123"/>
        <end position="133"/>
    </location>
</feature>
<proteinExistence type="predicted"/>
<evidence type="ECO:0000256" key="1">
    <source>
        <dbReference type="SAM" id="MobiDB-lite"/>
    </source>
</evidence>
<feature type="compositionally biased region" description="Basic and acidic residues" evidence="1">
    <location>
        <begin position="140"/>
        <end position="151"/>
    </location>
</feature>
<dbReference type="RefSeq" id="XP_067546493.1">
    <property type="nucleotide sequence ID" value="XM_067694144.1"/>
</dbReference>
<feature type="transmembrane region" description="Helical" evidence="2">
    <location>
        <begin position="294"/>
        <end position="312"/>
    </location>
</feature>